<accession>A0A563U8S7</accession>
<gene>
    <name evidence="9" type="ORF">FPZ42_00705</name>
</gene>
<evidence type="ECO:0000313" key="10">
    <source>
        <dbReference type="Proteomes" id="UP000318010"/>
    </source>
</evidence>
<dbReference type="PANTHER" id="PTHR33653:SF1">
    <property type="entry name" value="RIBONUCLEASE VAPC2"/>
    <property type="match status" value="1"/>
</dbReference>
<evidence type="ECO:0000259" key="8">
    <source>
        <dbReference type="Pfam" id="PF01850"/>
    </source>
</evidence>
<comment type="cofactor">
    <cofactor evidence="1">
        <name>Mg(2+)</name>
        <dbReference type="ChEBI" id="CHEBI:18420"/>
    </cofactor>
</comment>
<feature type="domain" description="PIN" evidence="8">
    <location>
        <begin position="15"/>
        <end position="123"/>
    </location>
</feature>
<dbReference type="Pfam" id="PF01850">
    <property type="entry name" value="PIN"/>
    <property type="match status" value="1"/>
</dbReference>
<evidence type="ECO:0000313" key="9">
    <source>
        <dbReference type="EMBL" id="TWR27767.1"/>
    </source>
</evidence>
<comment type="caution">
    <text evidence="9">The sequence shown here is derived from an EMBL/GenBank/DDBJ whole genome shotgun (WGS) entry which is preliminary data.</text>
</comment>
<evidence type="ECO:0000256" key="6">
    <source>
        <dbReference type="ARBA" id="ARBA00022842"/>
    </source>
</evidence>
<dbReference type="GO" id="GO:0046872">
    <property type="term" value="F:metal ion binding"/>
    <property type="evidence" value="ECO:0007669"/>
    <property type="project" value="UniProtKB-KW"/>
</dbReference>
<dbReference type="EMBL" id="VOEI01000001">
    <property type="protein sequence ID" value="TWR27767.1"/>
    <property type="molecule type" value="Genomic_DNA"/>
</dbReference>
<keyword evidence="5" id="KW-0378">Hydrolase</keyword>
<evidence type="ECO:0000256" key="3">
    <source>
        <dbReference type="ARBA" id="ARBA00022722"/>
    </source>
</evidence>
<keyword evidence="10" id="KW-1185">Reference proteome</keyword>
<dbReference type="GO" id="GO:0016787">
    <property type="term" value="F:hydrolase activity"/>
    <property type="evidence" value="ECO:0007669"/>
    <property type="project" value="UniProtKB-KW"/>
</dbReference>
<evidence type="ECO:0000256" key="4">
    <source>
        <dbReference type="ARBA" id="ARBA00022723"/>
    </source>
</evidence>
<keyword evidence="3" id="KW-0540">Nuclease</keyword>
<sequence length="134" mass="15025">MRPNGSVKSERNGIVIFDTNILIYLSNYTLSPEKLFLKHASISVITKIEALGFAFKNAEEHDLIVKLCNELSIIHLNDAIVEATINIRRANRIKLPDAVIYATALVQQQPLLTHNVADFKSIDNKVELIDPFAL</sequence>
<comment type="similarity">
    <text evidence="7">Belongs to the PINc/VapC protein family.</text>
</comment>
<keyword evidence="6" id="KW-0460">Magnesium</keyword>
<dbReference type="InterPro" id="IPR029060">
    <property type="entry name" value="PIN-like_dom_sf"/>
</dbReference>
<keyword evidence="4" id="KW-0479">Metal-binding</keyword>
<dbReference type="OrthoDB" id="676982at2"/>
<organism evidence="9 10">
    <name type="scientific">Mucilaginibacter achroorhodeus</name>
    <dbReference type="NCBI Taxonomy" id="2599294"/>
    <lineage>
        <taxon>Bacteria</taxon>
        <taxon>Pseudomonadati</taxon>
        <taxon>Bacteroidota</taxon>
        <taxon>Sphingobacteriia</taxon>
        <taxon>Sphingobacteriales</taxon>
        <taxon>Sphingobacteriaceae</taxon>
        <taxon>Mucilaginibacter</taxon>
    </lineage>
</organism>
<evidence type="ECO:0000256" key="7">
    <source>
        <dbReference type="ARBA" id="ARBA00038093"/>
    </source>
</evidence>
<proteinExistence type="inferred from homology"/>
<dbReference type="CDD" id="cd18738">
    <property type="entry name" value="PIN_VapC4-5_FitB-like"/>
    <property type="match status" value="1"/>
</dbReference>
<evidence type="ECO:0000256" key="1">
    <source>
        <dbReference type="ARBA" id="ARBA00001946"/>
    </source>
</evidence>
<dbReference type="SUPFAM" id="SSF88723">
    <property type="entry name" value="PIN domain-like"/>
    <property type="match status" value="1"/>
</dbReference>
<dbReference type="Proteomes" id="UP000318010">
    <property type="component" value="Unassembled WGS sequence"/>
</dbReference>
<keyword evidence="2" id="KW-1277">Toxin-antitoxin system</keyword>
<dbReference type="Gene3D" id="3.40.50.1010">
    <property type="entry name" value="5'-nuclease"/>
    <property type="match status" value="1"/>
</dbReference>
<evidence type="ECO:0000256" key="2">
    <source>
        <dbReference type="ARBA" id="ARBA00022649"/>
    </source>
</evidence>
<protein>
    <submittedName>
        <fullName evidence="9">Type II toxin-antitoxin system VapC family toxin</fullName>
    </submittedName>
</protein>
<evidence type="ECO:0000256" key="5">
    <source>
        <dbReference type="ARBA" id="ARBA00022801"/>
    </source>
</evidence>
<reference evidence="9 10" key="1">
    <citation type="submission" date="2019-07" db="EMBL/GenBank/DDBJ databases">
        <authorList>
            <person name="Kim J."/>
        </authorList>
    </citation>
    <scope>NUCLEOTIDE SEQUENCE [LARGE SCALE GENOMIC DNA]</scope>
    <source>
        <strain evidence="9 10">MJ1a</strain>
    </source>
</reference>
<name>A0A563U8S7_9SPHI</name>
<dbReference type="PANTHER" id="PTHR33653">
    <property type="entry name" value="RIBONUCLEASE VAPC2"/>
    <property type="match status" value="1"/>
</dbReference>
<dbReference type="GO" id="GO:0004518">
    <property type="term" value="F:nuclease activity"/>
    <property type="evidence" value="ECO:0007669"/>
    <property type="project" value="UniProtKB-KW"/>
</dbReference>
<dbReference type="InterPro" id="IPR002716">
    <property type="entry name" value="PIN_dom"/>
</dbReference>
<dbReference type="AlphaFoldDB" id="A0A563U8S7"/>
<dbReference type="InterPro" id="IPR050556">
    <property type="entry name" value="Type_II_TA_system_RNase"/>
</dbReference>